<sequence length="215" mass="24783">MDKRIQLGQWSLVRCAMPPNAWMSHATHVLDLLQASVLGSESDETPHLSAHHQVTWRGRRGNNDYSEARLVRYCERLDLLSIDDFMWMSNNAASIMSVVPQEFIGAPHGDFFTSAVPLIFFRFFESARNDDGWWPDRLAEWFEAWNNRRSDGRRLVIDPAVSLHPSRVYDPRAVDIPPQARVGYGDSPAVTWPDVPQDRRQLATRVRRARQAEQE</sequence>
<accession>A0ABU6XQG8</accession>
<evidence type="ECO:0000313" key="2">
    <source>
        <dbReference type="Proteomes" id="UP001341840"/>
    </source>
</evidence>
<reference evidence="1 2" key="1">
    <citation type="journal article" date="2023" name="Plants (Basel)">
        <title>Bridging the Gap: Combining Genomics and Transcriptomics Approaches to Understand Stylosanthes scabra, an Orphan Legume from the Brazilian Caatinga.</title>
        <authorList>
            <person name="Ferreira-Neto J.R.C."/>
            <person name="da Silva M.D."/>
            <person name="Binneck E."/>
            <person name="de Melo N.F."/>
            <person name="da Silva R.H."/>
            <person name="de Melo A.L.T.M."/>
            <person name="Pandolfi V."/>
            <person name="Bustamante F.O."/>
            <person name="Brasileiro-Vidal A.C."/>
            <person name="Benko-Iseppon A.M."/>
        </authorList>
    </citation>
    <scope>NUCLEOTIDE SEQUENCE [LARGE SCALE GENOMIC DNA]</scope>
    <source>
        <tissue evidence="1">Leaves</tissue>
    </source>
</reference>
<name>A0ABU6XQG8_9FABA</name>
<dbReference type="Proteomes" id="UP001341840">
    <property type="component" value="Unassembled WGS sequence"/>
</dbReference>
<proteinExistence type="predicted"/>
<keyword evidence="2" id="KW-1185">Reference proteome</keyword>
<evidence type="ECO:0000313" key="1">
    <source>
        <dbReference type="EMBL" id="MED6199374.1"/>
    </source>
</evidence>
<comment type="caution">
    <text evidence="1">The sequence shown here is derived from an EMBL/GenBank/DDBJ whole genome shotgun (WGS) entry which is preliminary data.</text>
</comment>
<protein>
    <submittedName>
        <fullName evidence="1">Uncharacterized protein</fullName>
    </submittedName>
</protein>
<organism evidence="1 2">
    <name type="scientific">Stylosanthes scabra</name>
    <dbReference type="NCBI Taxonomy" id="79078"/>
    <lineage>
        <taxon>Eukaryota</taxon>
        <taxon>Viridiplantae</taxon>
        <taxon>Streptophyta</taxon>
        <taxon>Embryophyta</taxon>
        <taxon>Tracheophyta</taxon>
        <taxon>Spermatophyta</taxon>
        <taxon>Magnoliopsida</taxon>
        <taxon>eudicotyledons</taxon>
        <taxon>Gunneridae</taxon>
        <taxon>Pentapetalae</taxon>
        <taxon>rosids</taxon>
        <taxon>fabids</taxon>
        <taxon>Fabales</taxon>
        <taxon>Fabaceae</taxon>
        <taxon>Papilionoideae</taxon>
        <taxon>50 kb inversion clade</taxon>
        <taxon>dalbergioids sensu lato</taxon>
        <taxon>Dalbergieae</taxon>
        <taxon>Pterocarpus clade</taxon>
        <taxon>Stylosanthes</taxon>
    </lineage>
</organism>
<gene>
    <name evidence="1" type="ORF">PIB30_075368</name>
</gene>
<dbReference type="EMBL" id="JASCZI010212407">
    <property type="protein sequence ID" value="MED6199374.1"/>
    <property type="molecule type" value="Genomic_DNA"/>
</dbReference>